<feature type="signal peptide" evidence="1">
    <location>
        <begin position="1"/>
        <end position="34"/>
    </location>
</feature>
<evidence type="ECO:0000313" key="3">
    <source>
        <dbReference type="Proteomes" id="UP000307956"/>
    </source>
</evidence>
<dbReference type="OrthoDB" id="9181898at2"/>
<evidence type="ECO:0000256" key="1">
    <source>
        <dbReference type="SAM" id="SignalP"/>
    </source>
</evidence>
<keyword evidence="1" id="KW-0732">Signal</keyword>
<name>A0A4S4ASI5_9RHOO</name>
<evidence type="ECO:0000313" key="2">
    <source>
        <dbReference type="EMBL" id="THF62688.1"/>
    </source>
</evidence>
<reference evidence="2 3" key="1">
    <citation type="submission" date="2019-04" db="EMBL/GenBank/DDBJ databases">
        <title>Azoarcus rhizosphaerae sp. nov. isolated from rhizosphere of Ficus religiosa.</title>
        <authorList>
            <person name="Lin S.-Y."/>
            <person name="Hameed A."/>
            <person name="Hsu Y.-H."/>
            <person name="Young C.-C."/>
        </authorList>
    </citation>
    <scope>NUCLEOTIDE SEQUENCE [LARGE SCALE GENOMIC DNA]</scope>
    <source>
        <strain evidence="2 3">CC-YHH848</strain>
    </source>
</reference>
<gene>
    <name evidence="2" type="ORF">E6O51_06940</name>
</gene>
<proteinExistence type="predicted"/>
<dbReference type="AlphaFoldDB" id="A0A4S4ASI5"/>
<dbReference type="RefSeq" id="WP_136384241.1">
    <property type="nucleotide sequence ID" value="NZ_SSOD01000004.1"/>
</dbReference>
<feature type="chain" id="PRO_5020932738" evidence="1">
    <location>
        <begin position="35"/>
        <end position="164"/>
    </location>
</feature>
<organism evidence="2 3">
    <name type="scientific">Pseudothauera rhizosphaerae</name>
    <dbReference type="NCBI Taxonomy" id="2565932"/>
    <lineage>
        <taxon>Bacteria</taxon>
        <taxon>Pseudomonadati</taxon>
        <taxon>Pseudomonadota</taxon>
        <taxon>Betaproteobacteria</taxon>
        <taxon>Rhodocyclales</taxon>
        <taxon>Zoogloeaceae</taxon>
        <taxon>Pseudothauera</taxon>
    </lineage>
</organism>
<protein>
    <submittedName>
        <fullName evidence="2">Uncharacterized protein</fullName>
    </submittedName>
</protein>
<comment type="caution">
    <text evidence="2">The sequence shown here is derived from an EMBL/GenBank/DDBJ whole genome shotgun (WGS) entry which is preliminary data.</text>
</comment>
<dbReference type="EMBL" id="SSOD01000004">
    <property type="protein sequence ID" value="THF62688.1"/>
    <property type="molecule type" value="Genomic_DNA"/>
</dbReference>
<sequence>MKPFHPFIARLARILLLLAVPVAALFHSPGPAAAQDGTQAGYRPVDLKEFVDGSRTEIAGQRIVLRPENVSFVAVLEDPPAPQRAEYLTSVLHMMQASEVPEVRQRIVLRYGDERFLTAYIEAGVARRLAETAKVGERRRFYALHVYNYSKGPALLITSFGDAE</sequence>
<keyword evidence="3" id="KW-1185">Reference proteome</keyword>
<accession>A0A4S4ASI5</accession>
<dbReference type="Proteomes" id="UP000307956">
    <property type="component" value="Unassembled WGS sequence"/>
</dbReference>